<evidence type="ECO:0000313" key="5">
    <source>
        <dbReference type="Proteomes" id="UP000243985"/>
    </source>
</evidence>
<proteinExistence type="predicted"/>
<feature type="chain" id="PRO_5044570530" description="Lipoprotein" evidence="1">
    <location>
        <begin position="21"/>
        <end position="171"/>
    </location>
</feature>
<evidence type="ECO:0000256" key="1">
    <source>
        <dbReference type="SAM" id="SignalP"/>
    </source>
</evidence>
<name>A0A250F7B6_9FLAO</name>
<reference evidence="2" key="1">
    <citation type="journal article" date="2017" name="Genome Announc.">
        <title>Twelve Complete Reference Genomes of Clinical Isolates in the Capnocytophaga Genus.</title>
        <authorList>
            <person name="Villarma A."/>
            <person name="Gulvik C.A."/>
            <person name="Rowe L.A."/>
            <person name="Sheth M."/>
            <person name="Juieng P."/>
            <person name="Nicholson A.C."/>
            <person name="Loparev V.N."/>
            <person name="McQuiston J.R."/>
        </authorList>
    </citation>
    <scope>NUCLEOTIDE SEQUENCE</scope>
    <source>
        <strain evidence="2">H6253</strain>
    </source>
</reference>
<keyword evidence="4" id="KW-1185">Reference proteome</keyword>
<accession>A0A250F7B6</accession>
<dbReference type="AlphaFoldDB" id="A0A250F7B6"/>
<reference evidence="3 5" key="3">
    <citation type="submission" date="2018-04" db="EMBL/GenBank/DDBJ databases">
        <title>Genomic Encyclopedia of Archaeal and Bacterial Type Strains, Phase II (KMG-II): from individual species to whole genera.</title>
        <authorList>
            <person name="Goeker M."/>
        </authorList>
    </citation>
    <scope>NUCLEOTIDE SEQUENCE [LARGE SCALE GENOMIC DNA]</scope>
    <source>
        <strain evidence="3 5">DSM 22902</strain>
    </source>
</reference>
<gene>
    <name evidence="3" type="ORF">C8P65_10944</name>
    <name evidence="2" type="ORF">CGC53_01065</name>
</gene>
<feature type="signal peptide" evidence="1">
    <location>
        <begin position="1"/>
        <end position="20"/>
    </location>
</feature>
<keyword evidence="1" id="KW-0732">Signal</keyword>
<evidence type="ECO:0008006" key="6">
    <source>
        <dbReference type="Google" id="ProtNLM"/>
    </source>
</evidence>
<sequence length="171" mass="19107">MSRKILLLGLLIGFCLVACNDGDLEVETISFDNSDVLSCSSNDTAVSFLFKYSQKQALILKLPANVLENKEKTVSGTIPDSYKLYYRTFDQAPTTSYFCADFPPASPIVTTQIEATGGTVSITTRAIYDENTHTLLRYDHLIRINDLVLINRQGNKVVDSNFIFGTYQTRK</sequence>
<evidence type="ECO:0000313" key="4">
    <source>
        <dbReference type="Proteomes" id="UP000217276"/>
    </source>
</evidence>
<evidence type="ECO:0000313" key="3">
    <source>
        <dbReference type="EMBL" id="PTX06168.1"/>
    </source>
</evidence>
<protein>
    <recommendedName>
        <fullName evidence="6">Lipoprotein</fullName>
    </recommendedName>
</protein>
<reference evidence="4" key="2">
    <citation type="submission" date="2017-06" db="EMBL/GenBank/DDBJ databases">
        <title>Capnocytophaga spp. assemblies.</title>
        <authorList>
            <person name="Gulvik C.A."/>
        </authorList>
    </citation>
    <scope>NUCLEOTIDE SEQUENCE [LARGE SCALE GENOMIC DNA]</scope>
    <source>
        <strain evidence="4">H6253</strain>
    </source>
</reference>
<dbReference type="Proteomes" id="UP000217276">
    <property type="component" value="Chromosome"/>
</dbReference>
<dbReference type="EMBL" id="QBKG01000009">
    <property type="protein sequence ID" value="PTX06168.1"/>
    <property type="molecule type" value="Genomic_DNA"/>
</dbReference>
<dbReference type="Proteomes" id="UP000243985">
    <property type="component" value="Unassembled WGS sequence"/>
</dbReference>
<evidence type="ECO:0000313" key="2">
    <source>
        <dbReference type="EMBL" id="ATA81044.1"/>
    </source>
</evidence>
<dbReference type="KEGG" id="clk:CGC53_01065"/>
<dbReference type="RefSeq" id="WP_010164525.1">
    <property type="nucleotide sequence ID" value="NZ_CAJZEI010000026.1"/>
</dbReference>
<dbReference type="EMBL" id="CP022384">
    <property type="protein sequence ID" value="ATA81044.1"/>
    <property type="molecule type" value="Genomic_DNA"/>
</dbReference>
<organism evidence="2 4">
    <name type="scientific">Capnocytophaga leadbetteri</name>
    <dbReference type="NCBI Taxonomy" id="327575"/>
    <lineage>
        <taxon>Bacteria</taxon>
        <taxon>Pseudomonadati</taxon>
        <taxon>Bacteroidota</taxon>
        <taxon>Flavobacteriia</taxon>
        <taxon>Flavobacteriales</taxon>
        <taxon>Flavobacteriaceae</taxon>
        <taxon>Capnocytophaga</taxon>
    </lineage>
</organism>
<dbReference type="GeneID" id="84581035"/>